<keyword evidence="8" id="KW-0677">Repeat</keyword>
<dbReference type="PROSITE" id="PS51177">
    <property type="entry name" value="LUMAZINE_BIND"/>
    <property type="match status" value="2"/>
</dbReference>
<dbReference type="GO" id="GO:0009231">
    <property type="term" value="P:riboflavin biosynthetic process"/>
    <property type="evidence" value="ECO:0007669"/>
    <property type="project" value="UniProtKB-KW"/>
</dbReference>
<evidence type="ECO:0000259" key="12">
    <source>
        <dbReference type="PROSITE" id="PS51177"/>
    </source>
</evidence>
<dbReference type="NCBIfam" id="NF006767">
    <property type="entry name" value="PRK09289.1"/>
    <property type="match status" value="1"/>
</dbReference>
<keyword evidence="7 13" id="KW-0808">Transferase</keyword>
<dbReference type="SUPFAM" id="SSF63380">
    <property type="entry name" value="Riboflavin synthase domain-like"/>
    <property type="match status" value="2"/>
</dbReference>
<comment type="caution">
    <text evidence="13">The sequence shown here is derived from an EMBL/GenBank/DDBJ whole genome shotgun (WGS) entry which is preliminary data.</text>
</comment>
<dbReference type="InterPro" id="IPR017938">
    <property type="entry name" value="Riboflavin_synthase-like_b-brl"/>
</dbReference>
<accession>F0F8Z8</accession>
<dbReference type="AlphaFoldDB" id="F0F8Z8"/>
<protein>
    <recommendedName>
        <fullName evidence="5 9">Riboflavin synthase</fullName>
        <ecNumber evidence="4 9">2.5.1.9</ecNumber>
    </recommendedName>
</protein>
<dbReference type="PIRSF" id="PIRSF000498">
    <property type="entry name" value="Riboflavin_syn_A"/>
    <property type="match status" value="1"/>
</dbReference>
<keyword evidence="6" id="KW-0686">Riboflavin biosynthesis</keyword>
<evidence type="ECO:0000313" key="13">
    <source>
        <dbReference type="EMBL" id="EGC19525.1"/>
    </source>
</evidence>
<dbReference type="EMBL" id="AEWX01000027">
    <property type="protein sequence ID" value="EGC19525.1"/>
    <property type="molecule type" value="Genomic_DNA"/>
</dbReference>
<dbReference type="GO" id="GO:0004746">
    <property type="term" value="F:riboflavin synthase activity"/>
    <property type="evidence" value="ECO:0007669"/>
    <property type="project" value="UniProtKB-UniRule"/>
</dbReference>
<dbReference type="Pfam" id="PF00677">
    <property type="entry name" value="Lum_binding"/>
    <property type="match status" value="2"/>
</dbReference>
<evidence type="ECO:0000256" key="4">
    <source>
        <dbReference type="ARBA" id="ARBA00012827"/>
    </source>
</evidence>
<dbReference type="HOGENOM" id="CLU_034388_2_0_10"/>
<dbReference type="eggNOG" id="COG0307">
    <property type="taxonomic scope" value="Bacteria"/>
</dbReference>
<evidence type="ECO:0000256" key="11">
    <source>
        <dbReference type="SAM" id="MobiDB-lite"/>
    </source>
</evidence>
<dbReference type="PANTHER" id="PTHR21098:SF12">
    <property type="entry name" value="RIBOFLAVIN SYNTHASE"/>
    <property type="match status" value="1"/>
</dbReference>
<dbReference type="CDD" id="cd00402">
    <property type="entry name" value="Riboflavin_synthase_like"/>
    <property type="match status" value="1"/>
</dbReference>
<comment type="catalytic activity">
    <reaction evidence="1">
        <text>2 6,7-dimethyl-8-(1-D-ribityl)lumazine + H(+) = 5-amino-6-(D-ribitylamino)uracil + riboflavin</text>
        <dbReference type="Rhea" id="RHEA:20772"/>
        <dbReference type="ChEBI" id="CHEBI:15378"/>
        <dbReference type="ChEBI" id="CHEBI:15934"/>
        <dbReference type="ChEBI" id="CHEBI:57986"/>
        <dbReference type="ChEBI" id="CHEBI:58201"/>
        <dbReference type="EC" id="2.5.1.9"/>
    </reaction>
</comment>
<sequence>MPSSYSICLCRREERPTPPNPDRTEAGEDKKERKPTTMFSGIVEEMATLTGIEHEKENIHFTFRCSFADALKIDQSIAHNGVCLTVVRIKDGSYTVTAMKETLERSNLGLLKVGDRVNIERSMLMNGRLDGHIVQGHVDRTARCVHVEDADGSTYFTFEYPYSREMAQRGYFTVDKGSVTVNGVSLTVCEPTDNRFKVAIIPYTRAHTNFADITVGTVVNLEFDILGKYIARLNSLSK</sequence>
<evidence type="ECO:0000256" key="1">
    <source>
        <dbReference type="ARBA" id="ARBA00000968"/>
    </source>
</evidence>
<evidence type="ECO:0000256" key="6">
    <source>
        <dbReference type="ARBA" id="ARBA00022619"/>
    </source>
</evidence>
<evidence type="ECO:0000256" key="8">
    <source>
        <dbReference type="ARBA" id="ARBA00022737"/>
    </source>
</evidence>
<dbReference type="Proteomes" id="UP000005697">
    <property type="component" value="Unassembled WGS sequence"/>
</dbReference>
<feature type="region of interest" description="Disordered" evidence="11">
    <location>
        <begin position="1"/>
        <end position="37"/>
    </location>
</feature>
<evidence type="ECO:0000256" key="10">
    <source>
        <dbReference type="PROSITE-ProRule" id="PRU00524"/>
    </source>
</evidence>
<reference evidence="13 14" key="1">
    <citation type="submission" date="2011-01" db="EMBL/GenBank/DDBJ databases">
        <authorList>
            <person name="Muzny D."/>
            <person name="Qin X."/>
            <person name="Deng J."/>
            <person name="Jiang H."/>
            <person name="Liu Y."/>
            <person name="Qu J."/>
            <person name="Song X.-Z."/>
            <person name="Zhang L."/>
            <person name="Thornton R."/>
            <person name="Coyle M."/>
            <person name="Francisco L."/>
            <person name="Jackson L."/>
            <person name="Javaid M."/>
            <person name="Korchina V."/>
            <person name="Kovar C."/>
            <person name="Mata R."/>
            <person name="Mathew T."/>
            <person name="Ngo R."/>
            <person name="Nguyen L."/>
            <person name="Nguyen N."/>
            <person name="Okwuonu G."/>
            <person name="Ongeri F."/>
            <person name="Pham C."/>
            <person name="Simmons D."/>
            <person name="Wilczek-Boney K."/>
            <person name="Hale W."/>
            <person name="Jakkamsetti A."/>
            <person name="Pham P."/>
            <person name="Ruth R."/>
            <person name="San Lucas F."/>
            <person name="Warren J."/>
            <person name="Zhang J."/>
            <person name="Zhao Z."/>
            <person name="Zhou C."/>
            <person name="Zhu D."/>
            <person name="Lee S."/>
            <person name="Bess C."/>
            <person name="Blankenburg K."/>
            <person name="Forbes L."/>
            <person name="Fu Q."/>
            <person name="Gubbala S."/>
            <person name="Hirani K."/>
            <person name="Jayaseelan J.C."/>
            <person name="Lara F."/>
            <person name="Munidasa M."/>
            <person name="Palculict T."/>
            <person name="Patil S."/>
            <person name="Pu L.-L."/>
            <person name="Saada N."/>
            <person name="Tang L."/>
            <person name="Weissenberger G."/>
            <person name="Zhu Y."/>
            <person name="Hemphill L."/>
            <person name="Shang Y."/>
            <person name="Youmans B."/>
            <person name="Ayvaz T."/>
            <person name="Ross M."/>
            <person name="Santibanez J."/>
            <person name="Aqrawi P."/>
            <person name="Gross S."/>
            <person name="Joshi V."/>
            <person name="Fowler G."/>
            <person name="Nazareth L."/>
            <person name="Reid J."/>
            <person name="Worley K."/>
            <person name="Petrosino J."/>
            <person name="Highlander S."/>
            <person name="Gibbs R."/>
        </authorList>
    </citation>
    <scope>NUCLEOTIDE SEQUENCE [LARGE SCALE GENOMIC DNA]</scope>
    <source>
        <strain evidence="13 14">DSM 16608</strain>
    </source>
</reference>
<dbReference type="InterPro" id="IPR026017">
    <property type="entry name" value="Lumazine-bd_dom"/>
</dbReference>
<feature type="compositionally biased region" description="Basic and acidic residues" evidence="11">
    <location>
        <begin position="10"/>
        <end position="35"/>
    </location>
</feature>
<evidence type="ECO:0000256" key="7">
    <source>
        <dbReference type="ARBA" id="ARBA00022679"/>
    </source>
</evidence>
<dbReference type="PANTHER" id="PTHR21098">
    <property type="entry name" value="RIBOFLAVIN SYNTHASE ALPHA CHAIN"/>
    <property type="match status" value="1"/>
</dbReference>
<dbReference type="NCBIfam" id="TIGR00187">
    <property type="entry name" value="ribE"/>
    <property type="match status" value="1"/>
</dbReference>
<comment type="function">
    <text evidence="2">Catalyzes the dismutation of two molecules of 6,7-dimethyl-8-ribityllumazine, resulting in the formation of riboflavin and 5-amino-6-(D-ribitylamino)uracil.</text>
</comment>
<evidence type="ECO:0000256" key="9">
    <source>
        <dbReference type="NCBIfam" id="TIGR00187"/>
    </source>
</evidence>
<proteinExistence type="predicted"/>
<comment type="pathway">
    <text evidence="3">Cofactor biosynthesis; riboflavin biosynthesis; riboflavin from 2-hydroxy-3-oxobutyl phosphate and 5-amino-6-(D-ribitylamino)uracil: step 2/2.</text>
</comment>
<dbReference type="FunFam" id="2.40.30.20:FF:000007">
    <property type="entry name" value="Riboflavin synthase, alpha subunit"/>
    <property type="match status" value="1"/>
</dbReference>
<dbReference type="STRING" id="888743.HMPREF9141_2065"/>
<feature type="domain" description="Lumazine-binding" evidence="12">
    <location>
        <begin position="38"/>
        <end position="132"/>
    </location>
</feature>
<feature type="repeat" description="Lumazine-binding" evidence="10">
    <location>
        <begin position="133"/>
        <end position="234"/>
    </location>
</feature>
<name>F0F8Z8_9BACT</name>
<dbReference type="InterPro" id="IPR001783">
    <property type="entry name" value="Lumazine-bd"/>
</dbReference>
<dbReference type="EC" id="2.5.1.9" evidence="4 9"/>
<evidence type="ECO:0000256" key="5">
    <source>
        <dbReference type="ARBA" id="ARBA00013950"/>
    </source>
</evidence>
<feature type="domain" description="Lumazine-binding" evidence="12">
    <location>
        <begin position="133"/>
        <end position="234"/>
    </location>
</feature>
<dbReference type="Gene3D" id="2.40.30.20">
    <property type="match status" value="2"/>
</dbReference>
<gene>
    <name evidence="13" type="primary">ribE</name>
    <name evidence="13" type="ORF">HMPREF9141_2065</name>
</gene>
<evidence type="ECO:0000256" key="2">
    <source>
        <dbReference type="ARBA" id="ARBA00002803"/>
    </source>
</evidence>
<organism evidence="13 14">
    <name type="scientific">Prevotella multiformis DSM 16608</name>
    <dbReference type="NCBI Taxonomy" id="888743"/>
    <lineage>
        <taxon>Bacteria</taxon>
        <taxon>Pseudomonadati</taxon>
        <taxon>Bacteroidota</taxon>
        <taxon>Bacteroidia</taxon>
        <taxon>Bacteroidales</taxon>
        <taxon>Prevotellaceae</taxon>
        <taxon>Prevotella</taxon>
    </lineage>
</organism>
<evidence type="ECO:0000256" key="3">
    <source>
        <dbReference type="ARBA" id="ARBA00004887"/>
    </source>
</evidence>
<evidence type="ECO:0000313" key="14">
    <source>
        <dbReference type="Proteomes" id="UP000005697"/>
    </source>
</evidence>
<feature type="repeat" description="Lumazine-binding" evidence="10">
    <location>
        <begin position="38"/>
        <end position="132"/>
    </location>
</feature>
<keyword evidence="14" id="KW-1185">Reference proteome</keyword>
<dbReference type="InterPro" id="IPR023366">
    <property type="entry name" value="ATP_synth_asu-like_sf"/>
</dbReference>